<dbReference type="Gramene" id="OBART01G12980.1">
    <property type="protein sequence ID" value="OBART01G12980.1"/>
    <property type="gene ID" value="OBART01G12980"/>
</dbReference>
<evidence type="ECO:0000256" key="2">
    <source>
        <dbReference type="ARBA" id="ARBA00023157"/>
    </source>
</evidence>
<dbReference type="CDD" id="cd15801">
    <property type="entry name" value="PMEI-like_1"/>
    <property type="match status" value="1"/>
</dbReference>
<dbReference type="Gene3D" id="1.20.140.40">
    <property type="entry name" value="Invertase/pectin methylesterase inhibitor family protein"/>
    <property type="match status" value="1"/>
</dbReference>
<dbReference type="FunFam" id="1.20.140.40:FF:000007">
    <property type="entry name" value="Pectinesterase inhibitor"/>
    <property type="match status" value="1"/>
</dbReference>
<evidence type="ECO:0000256" key="1">
    <source>
        <dbReference type="ARBA" id="ARBA00022729"/>
    </source>
</evidence>
<dbReference type="STRING" id="65489.A0A0D3EN12"/>
<dbReference type="PANTHER" id="PTHR35357:SF8">
    <property type="entry name" value="OS01G0111000 PROTEIN"/>
    <property type="match status" value="1"/>
</dbReference>
<dbReference type="InterPro" id="IPR006501">
    <property type="entry name" value="Pectinesterase_inhib_dom"/>
</dbReference>
<evidence type="ECO:0000313" key="7">
    <source>
        <dbReference type="Proteomes" id="UP000026960"/>
    </source>
</evidence>
<dbReference type="eggNOG" id="ENOG502S5CS">
    <property type="taxonomic scope" value="Eukaryota"/>
</dbReference>
<dbReference type="PaxDb" id="65489-OBART01G12980.1"/>
<dbReference type="PANTHER" id="PTHR35357">
    <property type="entry name" value="OS02G0537100 PROTEIN"/>
    <property type="match status" value="1"/>
</dbReference>
<dbReference type="AlphaFoldDB" id="A0A0D3EN12"/>
<organism evidence="6">
    <name type="scientific">Oryza barthii</name>
    <dbReference type="NCBI Taxonomy" id="65489"/>
    <lineage>
        <taxon>Eukaryota</taxon>
        <taxon>Viridiplantae</taxon>
        <taxon>Streptophyta</taxon>
        <taxon>Embryophyta</taxon>
        <taxon>Tracheophyta</taxon>
        <taxon>Spermatophyta</taxon>
        <taxon>Magnoliopsida</taxon>
        <taxon>Liliopsida</taxon>
        <taxon>Poales</taxon>
        <taxon>Poaceae</taxon>
        <taxon>BOP clade</taxon>
        <taxon>Oryzoideae</taxon>
        <taxon>Oryzeae</taxon>
        <taxon>Oryzinae</taxon>
        <taxon>Oryza</taxon>
    </lineage>
</organism>
<dbReference type="InterPro" id="IPR035513">
    <property type="entry name" value="Invertase/methylesterase_inhib"/>
</dbReference>
<comment type="similarity">
    <text evidence="3">Belongs to the PMEI family.</text>
</comment>
<reference evidence="6" key="2">
    <citation type="submission" date="2015-03" db="UniProtKB">
        <authorList>
            <consortium name="EnsemblPlants"/>
        </authorList>
    </citation>
    <scope>IDENTIFICATION</scope>
</reference>
<reference evidence="6" key="1">
    <citation type="journal article" date="2009" name="Rice">
        <title>De Novo Next Generation Sequencing of Plant Genomes.</title>
        <authorList>
            <person name="Rounsley S."/>
            <person name="Marri P.R."/>
            <person name="Yu Y."/>
            <person name="He R."/>
            <person name="Sisneros N."/>
            <person name="Goicoechea J.L."/>
            <person name="Lee S.J."/>
            <person name="Angelova A."/>
            <person name="Kudrna D."/>
            <person name="Luo M."/>
            <person name="Affourtit J."/>
            <person name="Desany B."/>
            <person name="Knight J."/>
            <person name="Niazi F."/>
            <person name="Egholm M."/>
            <person name="Wing R.A."/>
        </authorList>
    </citation>
    <scope>NUCLEOTIDE SEQUENCE [LARGE SCALE GENOMIC DNA]</scope>
    <source>
        <strain evidence="6">cv. IRGC 105608</strain>
    </source>
</reference>
<dbReference type="SMART" id="SM00856">
    <property type="entry name" value="PMEI"/>
    <property type="match status" value="1"/>
</dbReference>
<dbReference type="EnsemblPlants" id="OBART01G12980.1">
    <property type="protein sequence ID" value="OBART01G12980.1"/>
    <property type="gene ID" value="OBART01G12980"/>
</dbReference>
<dbReference type="HOGENOM" id="CLU_033761_3_0_1"/>
<feature type="compositionally biased region" description="Basic residues" evidence="4">
    <location>
        <begin position="9"/>
        <end position="24"/>
    </location>
</feature>
<proteinExistence type="inferred from homology"/>
<evidence type="ECO:0000256" key="4">
    <source>
        <dbReference type="SAM" id="MobiDB-lite"/>
    </source>
</evidence>
<keyword evidence="7" id="KW-1185">Reference proteome</keyword>
<dbReference type="GO" id="GO:0004857">
    <property type="term" value="F:enzyme inhibitor activity"/>
    <property type="evidence" value="ECO:0007669"/>
    <property type="project" value="InterPro"/>
</dbReference>
<protein>
    <recommendedName>
        <fullName evidence="5">Pectinesterase inhibitor domain-containing protein</fullName>
    </recommendedName>
</protein>
<dbReference type="SUPFAM" id="SSF101148">
    <property type="entry name" value="Plant invertase/pectin methylesterase inhibitor"/>
    <property type="match status" value="1"/>
</dbReference>
<dbReference type="Pfam" id="PF04043">
    <property type="entry name" value="PMEI"/>
    <property type="match status" value="1"/>
</dbReference>
<dbReference type="NCBIfam" id="TIGR01614">
    <property type="entry name" value="PME_inhib"/>
    <property type="match status" value="1"/>
</dbReference>
<accession>A0A0D3EN12</accession>
<evidence type="ECO:0000313" key="6">
    <source>
        <dbReference type="EnsemblPlants" id="OBART01G12980.1"/>
    </source>
</evidence>
<feature type="domain" description="Pectinesterase inhibitor" evidence="5">
    <location>
        <begin position="63"/>
        <end position="213"/>
    </location>
</feature>
<keyword evidence="2" id="KW-1015">Disulfide bond</keyword>
<keyword evidence="1" id="KW-0732">Signal</keyword>
<evidence type="ECO:0000256" key="3">
    <source>
        <dbReference type="ARBA" id="ARBA00038471"/>
    </source>
</evidence>
<sequence>MPSRVQREQHHRSRSLIGGKPKKEKKNDEMASSPYHAAVGVAVLAILLAAPAAEAGAPTAAPLANYSLEDACKKTGPHYGLCIATLSADRSAKSSDTVGLARVAVLAAQKNASETATYLSSIYDDDSIEKKTVQLQQCLEDCSERYEAAVEQLTDATVALDTGGYEEAMALVAAGQAEVKMCQRGFKAVPQHRNILTLRNREVDQLCSIAFAITKLIRASPSAEE</sequence>
<feature type="region of interest" description="Disordered" evidence="4">
    <location>
        <begin position="1"/>
        <end position="30"/>
    </location>
</feature>
<name>A0A0D3EN12_9ORYZ</name>
<evidence type="ECO:0000259" key="5">
    <source>
        <dbReference type="SMART" id="SM00856"/>
    </source>
</evidence>
<dbReference type="Proteomes" id="UP000026960">
    <property type="component" value="Chromosome 1"/>
</dbReference>